<comment type="caution">
    <text evidence="2">The sequence shown here is derived from an EMBL/GenBank/DDBJ whole genome shotgun (WGS) entry which is preliminary data.</text>
</comment>
<protein>
    <recommendedName>
        <fullName evidence="4">Secreted protein</fullName>
    </recommendedName>
</protein>
<reference evidence="2 3" key="1">
    <citation type="submission" date="2021-06" db="EMBL/GenBank/DDBJ databases">
        <authorList>
            <person name="Palmer J.M."/>
        </authorList>
    </citation>
    <scope>NUCLEOTIDE SEQUENCE [LARGE SCALE GENOMIC DNA]</scope>
    <source>
        <strain evidence="2 3">AS_MEX2019</strain>
        <tissue evidence="2">Muscle</tissue>
    </source>
</reference>
<accession>A0ABV0YUB5</accession>
<dbReference type="EMBL" id="JAHRIP010042594">
    <property type="protein sequence ID" value="MEQ2297445.1"/>
    <property type="molecule type" value="Genomic_DNA"/>
</dbReference>
<evidence type="ECO:0000313" key="2">
    <source>
        <dbReference type="EMBL" id="MEQ2297445.1"/>
    </source>
</evidence>
<evidence type="ECO:0000313" key="3">
    <source>
        <dbReference type="Proteomes" id="UP001469553"/>
    </source>
</evidence>
<keyword evidence="1" id="KW-0732">Signal</keyword>
<sequence>MTGITLERTSLLCTLLLWIFQGWIFVPAGCKFSSPCSADSDFLSDTNPVSACRGLCQLLSTHCGLVESQFFADSNLFSFEFYTKETMNRWNGRFI</sequence>
<name>A0ABV0YUB5_9TELE</name>
<keyword evidence="3" id="KW-1185">Reference proteome</keyword>
<proteinExistence type="predicted"/>
<evidence type="ECO:0000256" key="1">
    <source>
        <dbReference type="SAM" id="SignalP"/>
    </source>
</evidence>
<dbReference type="Proteomes" id="UP001469553">
    <property type="component" value="Unassembled WGS sequence"/>
</dbReference>
<organism evidence="2 3">
    <name type="scientific">Ameca splendens</name>
    <dbReference type="NCBI Taxonomy" id="208324"/>
    <lineage>
        <taxon>Eukaryota</taxon>
        <taxon>Metazoa</taxon>
        <taxon>Chordata</taxon>
        <taxon>Craniata</taxon>
        <taxon>Vertebrata</taxon>
        <taxon>Euteleostomi</taxon>
        <taxon>Actinopterygii</taxon>
        <taxon>Neopterygii</taxon>
        <taxon>Teleostei</taxon>
        <taxon>Neoteleostei</taxon>
        <taxon>Acanthomorphata</taxon>
        <taxon>Ovalentaria</taxon>
        <taxon>Atherinomorphae</taxon>
        <taxon>Cyprinodontiformes</taxon>
        <taxon>Goodeidae</taxon>
        <taxon>Ameca</taxon>
    </lineage>
</organism>
<feature type="signal peptide" evidence="1">
    <location>
        <begin position="1"/>
        <end position="28"/>
    </location>
</feature>
<gene>
    <name evidence="2" type="ORF">AMECASPLE_034698</name>
</gene>
<feature type="chain" id="PRO_5047457807" description="Secreted protein" evidence="1">
    <location>
        <begin position="29"/>
        <end position="95"/>
    </location>
</feature>
<evidence type="ECO:0008006" key="4">
    <source>
        <dbReference type="Google" id="ProtNLM"/>
    </source>
</evidence>